<accession>A0ABP4DDA3</accession>
<comment type="caution">
    <text evidence="2">The sequence shown here is derived from an EMBL/GenBank/DDBJ whole genome shotgun (WGS) entry which is preliminary data.</text>
</comment>
<dbReference type="RefSeq" id="WP_346072086.1">
    <property type="nucleotide sequence ID" value="NZ_BAAAHU010000004.1"/>
</dbReference>
<evidence type="ECO:0000313" key="2">
    <source>
        <dbReference type="EMBL" id="GAA1004837.1"/>
    </source>
</evidence>
<dbReference type="Proteomes" id="UP001501072">
    <property type="component" value="Unassembled WGS sequence"/>
</dbReference>
<gene>
    <name evidence="2" type="ORF">GCM10009564_08050</name>
</gene>
<name>A0ABP4DDA3_9ACTN</name>
<evidence type="ECO:0000256" key="1">
    <source>
        <dbReference type="SAM" id="SignalP"/>
    </source>
</evidence>
<reference evidence="3" key="1">
    <citation type="journal article" date="2019" name="Int. J. Syst. Evol. Microbiol.">
        <title>The Global Catalogue of Microorganisms (GCM) 10K type strain sequencing project: providing services to taxonomists for standard genome sequencing and annotation.</title>
        <authorList>
            <consortium name="The Broad Institute Genomics Platform"/>
            <consortium name="The Broad Institute Genome Sequencing Center for Infectious Disease"/>
            <person name="Wu L."/>
            <person name="Ma J."/>
        </authorList>
    </citation>
    <scope>NUCLEOTIDE SEQUENCE [LARGE SCALE GENOMIC DNA]</scope>
    <source>
        <strain evidence="3">JCM 11269</strain>
    </source>
</reference>
<feature type="chain" id="PRO_5045078325" description="Secreted protein" evidence="1">
    <location>
        <begin position="28"/>
        <end position="141"/>
    </location>
</feature>
<sequence length="141" mass="15125">MRRLSAALVGLVATTAIVAAATPPASAAGKLSACTTSDKGAVGGMQYAWKSKSEMDVALSLADDRRDGAYPRIRLDITTGTGKRHTFPWRELRDGYGSSKTWKTSASHKDGIVTARVQVENVRGSSPLATCYSSKEHNIYY</sequence>
<keyword evidence="1" id="KW-0732">Signal</keyword>
<organism evidence="2 3">
    <name type="scientific">Streptomyces thermogriseus</name>
    <dbReference type="NCBI Taxonomy" id="75292"/>
    <lineage>
        <taxon>Bacteria</taxon>
        <taxon>Bacillati</taxon>
        <taxon>Actinomycetota</taxon>
        <taxon>Actinomycetes</taxon>
        <taxon>Kitasatosporales</taxon>
        <taxon>Streptomycetaceae</taxon>
        <taxon>Streptomyces</taxon>
    </lineage>
</organism>
<feature type="signal peptide" evidence="1">
    <location>
        <begin position="1"/>
        <end position="27"/>
    </location>
</feature>
<protein>
    <recommendedName>
        <fullName evidence="4">Secreted protein</fullName>
    </recommendedName>
</protein>
<dbReference type="EMBL" id="BAAAHU010000004">
    <property type="protein sequence ID" value="GAA1004837.1"/>
    <property type="molecule type" value="Genomic_DNA"/>
</dbReference>
<keyword evidence="3" id="KW-1185">Reference proteome</keyword>
<evidence type="ECO:0000313" key="3">
    <source>
        <dbReference type="Proteomes" id="UP001501072"/>
    </source>
</evidence>
<proteinExistence type="predicted"/>
<evidence type="ECO:0008006" key="4">
    <source>
        <dbReference type="Google" id="ProtNLM"/>
    </source>
</evidence>